<dbReference type="InterPro" id="IPR011990">
    <property type="entry name" value="TPR-like_helical_dom_sf"/>
</dbReference>
<reference evidence="1 2" key="1">
    <citation type="submission" date="2022-10" db="EMBL/GenBank/DDBJ databases">
        <title>High-quality genome sequences of two octocoral-associated bacteria, Endozoicomonas euniceicola EF212 and Endozoicomonas gorgoniicola PS125.</title>
        <authorList>
            <person name="Chiou Y.-J."/>
            <person name="Chen Y.-H."/>
        </authorList>
    </citation>
    <scope>NUCLEOTIDE SEQUENCE [LARGE SCALE GENOMIC DNA]</scope>
    <source>
        <strain evidence="1 2">PS125</strain>
    </source>
</reference>
<keyword evidence="2" id="KW-1185">Reference proteome</keyword>
<evidence type="ECO:0000313" key="1">
    <source>
        <dbReference type="EMBL" id="MCW7551372.1"/>
    </source>
</evidence>
<dbReference type="Proteomes" id="UP001209854">
    <property type="component" value="Unassembled WGS sequence"/>
</dbReference>
<dbReference type="RefSeq" id="WP_262566431.1">
    <property type="nucleotide sequence ID" value="NZ_JAPFCC010000001.1"/>
</dbReference>
<comment type="caution">
    <text evidence="1">The sequence shown here is derived from an EMBL/GenBank/DDBJ whole genome shotgun (WGS) entry which is preliminary data.</text>
</comment>
<proteinExistence type="predicted"/>
<sequence>MPAQKISLSIKQRLLILPILVVLAFQARSLFQEGLGYLYSQQTIGFLNFWHQETLNKEWNGRIQPANYTKAVEGAERALKYSAGNPLFALQLARIFDRQAVYDESSAQDSLNIYRELMMFRPAWPYYRVDFAVAKARSGELDAEFELALKEAMRLGPWEKDVLDKVARLGWLYRPGLNPSLQQQVDMNLARYVSAYPWDVIRWGEQEGHLPQLCLLFAALARLGSCRRYLTR</sequence>
<organism evidence="1 2">
    <name type="scientific">Endozoicomonas gorgoniicola</name>
    <dbReference type="NCBI Taxonomy" id="1234144"/>
    <lineage>
        <taxon>Bacteria</taxon>
        <taxon>Pseudomonadati</taxon>
        <taxon>Pseudomonadota</taxon>
        <taxon>Gammaproteobacteria</taxon>
        <taxon>Oceanospirillales</taxon>
        <taxon>Endozoicomonadaceae</taxon>
        <taxon>Endozoicomonas</taxon>
    </lineage>
</organism>
<dbReference type="Gene3D" id="1.25.40.10">
    <property type="entry name" value="Tetratricopeptide repeat domain"/>
    <property type="match status" value="1"/>
</dbReference>
<evidence type="ECO:0000313" key="2">
    <source>
        <dbReference type="Proteomes" id="UP001209854"/>
    </source>
</evidence>
<gene>
    <name evidence="1" type="ORF">NX722_01680</name>
</gene>
<protein>
    <submittedName>
        <fullName evidence="1">Uncharacterized protein</fullName>
    </submittedName>
</protein>
<dbReference type="EMBL" id="JAPFCC010000001">
    <property type="protein sequence ID" value="MCW7551372.1"/>
    <property type="molecule type" value="Genomic_DNA"/>
</dbReference>
<name>A0ABT3MPT3_9GAMM</name>
<accession>A0ABT3MPT3</accession>